<dbReference type="GO" id="GO:0046872">
    <property type="term" value="F:metal ion binding"/>
    <property type="evidence" value="ECO:0007669"/>
    <property type="project" value="UniProtKB-KW"/>
</dbReference>
<evidence type="ECO:0000256" key="7">
    <source>
        <dbReference type="ARBA" id="ARBA00022801"/>
    </source>
</evidence>
<dbReference type="NCBIfam" id="TIGR03413">
    <property type="entry name" value="GSH_gloB"/>
    <property type="match status" value="1"/>
</dbReference>
<evidence type="ECO:0000256" key="5">
    <source>
        <dbReference type="ARBA" id="ARBA00011917"/>
    </source>
</evidence>
<dbReference type="CDD" id="cd07723">
    <property type="entry name" value="hydroxyacylglutathione_hydrolase_MBL-fold"/>
    <property type="match status" value="1"/>
</dbReference>
<evidence type="ECO:0000256" key="4">
    <source>
        <dbReference type="ARBA" id="ARBA00006759"/>
    </source>
</evidence>
<feature type="domain" description="Metallo-beta-lactamase" evidence="10">
    <location>
        <begin position="66"/>
        <end position="231"/>
    </location>
</feature>
<dbReference type="InterPro" id="IPR035680">
    <property type="entry name" value="Clx_II_MBL"/>
</dbReference>
<evidence type="ECO:0000313" key="12">
    <source>
        <dbReference type="Proteomes" id="UP000198341"/>
    </source>
</evidence>
<evidence type="ECO:0000313" key="11">
    <source>
        <dbReference type="EMBL" id="CCO16456.1"/>
    </source>
</evidence>
<dbReference type="InterPro" id="IPR001279">
    <property type="entry name" value="Metallo-B-lactamas"/>
</dbReference>
<dbReference type="STRING" id="41875.K8EEL7"/>
<dbReference type="InterPro" id="IPR017782">
    <property type="entry name" value="Hydroxyacylglutathione_Hdrlase"/>
</dbReference>
<evidence type="ECO:0000256" key="9">
    <source>
        <dbReference type="ARBA" id="ARBA00031044"/>
    </source>
</evidence>
<proteinExistence type="inferred from homology"/>
<comment type="cofactor">
    <cofactor evidence="2">
        <name>Zn(2+)</name>
        <dbReference type="ChEBI" id="CHEBI:29105"/>
    </cofactor>
</comment>
<dbReference type="AlphaFoldDB" id="K8EEL7"/>
<keyword evidence="8" id="KW-0862">Zinc</keyword>
<evidence type="ECO:0000256" key="8">
    <source>
        <dbReference type="ARBA" id="ARBA00022833"/>
    </source>
</evidence>
<dbReference type="eggNOG" id="KOG0813">
    <property type="taxonomic scope" value="Eukaryota"/>
</dbReference>
<evidence type="ECO:0000256" key="2">
    <source>
        <dbReference type="ARBA" id="ARBA00001947"/>
    </source>
</evidence>
<dbReference type="SUPFAM" id="SSF56281">
    <property type="entry name" value="Metallo-hydrolase/oxidoreductase"/>
    <property type="match status" value="1"/>
</dbReference>
<comment type="similarity">
    <text evidence="4">Belongs to the metallo-beta-lactamase superfamily. Glyoxalase II family.</text>
</comment>
<comment type="pathway">
    <text evidence="3">Secondary metabolite metabolism; methylglyoxal degradation; (R)-lactate from methylglyoxal: step 2/2.</text>
</comment>
<keyword evidence="7 11" id="KW-0378">Hydrolase</keyword>
<evidence type="ECO:0000256" key="1">
    <source>
        <dbReference type="ARBA" id="ARBA00001623"/>
    </source>
</evidence>
<evidence type="ECO:0000259" key="10">
    <source>
        <dbReference type="SMART" id="SM00849"/>
    </source>
</evidence>
<evidence type="ECO:0000256" key="3">
    <source>
        <dbReference type="ARBA" id="ARBA00004963"/>
    </source>
</evidence>
<accession>K8EEL7</accession>
<dbReference type="PIRSF" id="PIRSF005457">
    <property type="entry name" value="Glx"/>
    <property type="match status" value="1"/>
</dbReference>
<evidence type="ECO:0000256" key="6">
    <source>
        <dbReference type="ARBA" id="ARBA00022723"/>
    </source>
</evidence>
<comment type="catalytic activity">
    <reaction evidence="1">
        <text>an S-(2-hydroxyacyl)glutathione + H2O = a 2-hydroxy carboxylate + glutathione + H(+)</text>
        <dbReference type="Rhea" id="RHEA:21864"/>
        <dbReference type="ChEBI" id="CHEBI:15377"/>
        <dbReference type="ChEBI" id="CHEBI:15378"/>
        <dbReference type="ChEBI" id="CHEBI:57925"/>
        <dbReference type="ChEBI" id="CHEBI:58896"/>
        <dbReference type="ChEBI" id="CHEBI:71261"/>
        <dbReference type="EC" id="3.1.2.6"/>
    </reaction>
</comment>
<dbReference type="Pfam" id="PF16123">
    <property type="entry name" value="HAGH_C"/>
    <property type="match status" value="1"/>
</dbReference>
<dbReference type="EC" id="3.1.2.6" evidence="5"/>
<organism evidence="11 12">
    <name type="scientific">Bathycoccus prasinos</name>
    <dbReference type="NCBI Taxonomy" id="41875"/>
    <lineage>
        <taxon>Eukaryota</taxon>
        <taxon>Viridiplantae</taxon>
        <taxon>Chlorophyta</taxon>
        <taxon>Mamiellophyceae</taxon>
        <taxon>Mamiellales</taxon>
        <taxon>Bathycoccaceae</taxon>
        <taxon>Bathycoccus</taxon>
    </lineage>
</organism>
<sequence>MLLLRAVASSFPSFQNTHARRIPLKKRLATLSSSSSSSKMETTTKTIESDGTQTPLKIVQLPALSDNYVFLLHCANTKSTAVIDTPEVGPILRELKKRNWQLTHILNTHWHSDHTGGNLELKKEFPEVQIIGPRGEKAKTPGAEKIPGVDRKVEQDDVVFVGDVKLHVMDVPGHTLGHCAYYSPSANSAFVGDCVFAMGCGRVFEGTHPQMFASITKIMSLPETTKLYCAHEYTLANIKFAKSVDGQNEALLERERKCKALREKNEPTVPTTVGEEKKTNPFCRSGDEKIRKFLGMEEKRDVEVFAQLRTMKDNF</sequence>
<dbReference type="Pfam" id="PF00753">
    <property type="entry name" value="Lactamase_B"/>
    <property type="match status" value="1"/>
</dbReference>
<dbReference type="GO" id="GO:0004416">
    <property type="term" value="F:hydroxyacylglutathione hydrolase activity"/>
    <property type="evidence" value="ECO:0007669"/>
    <property type="project" value="UniProtKB-EC"/>
</dbReference>
<dbReference type="KEGG" id="bpg:Bathy05g03010"/>
<dbReference type="InterPro" id="IPR050110">
    <property type="entry name" value="Glyoxalase_II_hydrolase"/>
</dbReference>
<dbReference type="SMART" id="SM00849">
    <property type="entry name" value="Lactamase_B"/>
    <property type="match status" value="1"/>
</dbReference>
<name>K8EEL7_9CHLO</name>
<gene>
    <name evidence="11" type="ORF">Bathy05g03010</name>
</gene>
<dbReference type="Gene3D" id="3.60.15.10">
    <property type="entry name" value="Ribonuclease Z/Hydroxyacylglutathione hydrolase-like"/>
    <property type="match status" value="1"/>
</dbReference>
<dbReference type="OrthoDB" id="515692at2759"/>
<dbReference type="Proteomes" id="UP000198341">
    <property type="component" value="Chromosome 5"/>
</dbReference>
<dbReference type="GeneID" id="19015804"/>
<dbReference type="EMBL" id="FO082274">
    <property type="protein sequence ID" value="CCO16456.1"/>
    <property type="molecule type" value="Genomic_DNA"/>
</dbReference>
<dbReference type="InterPro" id="IPR036866">
    <property type="entry name" value="RibonucZ/Hydroxyglut_hydro"/>
</dbReference>
<dbReference type="HAMAP" id="MF_01374">
    <property type="entry name" value="Glyoxalase_2"/>
    <property type="match status" value="1"/>
</dbReference>
<dbReference type="GO" id="GO:0019243">
    <property type="term" value="P:methylglyoxal catabolic process to D-lactate via S-lactoyl-glutathione"/>
    <property type="evidence" value="ECO:0007669"/>
    <property type="project" value="InterPro"/>
</dbReference>
<dbReference type="PANTHER" id="PTHR43705">
    <property type="entry name" value="HYDROXYACYLGLUTATHIONE HYDROLASE"/>
    <property type="match status" value="1"/>
</dbReference>
<reference evidence="11 12" key="1">
    <citation type="submission" date="2011-10" db="EMBL/GenBank/DDBJ databases">
        <authorList>
            <person name="Genoscope - CEA"/>
        </authorList>
    </citation>
    <scope>NUCLEOTIDE SEQUENCE [LARGE SCALE GENOMIC DNA]</scope>
    <source>
        <strain evidence="11 12">RCC 1105</strain>
    </source>
</reference>
<keyword evidence="6" id="KW-0479">Metal-binding</keyword>
<dbReference type="PANTHER" id="PTHR43705:SF1">
    <property type="entry name" value="HYDROXYACYLGLUTATHIONE HYDROLASE GLOB"/>
    <property type="match status" value="1"/>
</dbReference>
<keyword evidence="12" id="KW-1185">Reference proteome</keyword>
<protein>
    <recommendedName>
        <fullName evidence="5">hydroxyacylglutathione hydrolase</fullName>
        <ecNumber evidence="5">3.1.2.6</ecNumber>
    </recommendedName>
    <alternativeName>
        <fullName evidence="9">Glyoxalase II</fullName>
    </alternativeName>
</protein>
<dbReference type="InterPro" id="IPR032282">
    <property type="entry name" value="HAGH_C"/>
</dbReference>
<dbReference type="RefSeq" id="XP_007512898.1">
    <property type="nucleotide sequence ID" value="XM_007512836.1"/>
</dbReference>